<reference evidence="1" key="1">
    <citation type="submission" date="2023-08" db="EMBL/GenBank/DDBJ databases">
        <authorList>
            <person name="Chen Y."/>
            <person name="Shah S."/>
            <person name="Dougan E. K."/>
            <person name="Thang M."/>
            <person name="Chan C."/>
        </authorList>
    </citation>
    <scope>NUCLEOTIDE SEQUENCE</scope>
</reference>
<comment type="caution">
    <text evidence="1">The sequence shown here is derived from an EMBL/GenBank/DDBJ whole genome shotgun (WGS) entry which is preliminary data.</text>
</comment>
<evidence type="ECO:0000313" key="1">
    <source>
        <dbReference type="EMBL" id="CAJ1407044.1"/>
    </source>
</evidence>
<organism evidence="1 2">
    <name type="scientific">Effrenium voratum</name>
    <dbReference type="NCBI Taxonomy" id="2562239"/>
    <lineage>
        <taxon>Eukaryota</taxon>
        <taxon>Sar</taxon>
        <taxon>Alveolata</taxon>
        <taxon>Dinophyceae</taxon>
        <taxon>Suessiales</taxon>
        <taxon>Symbiodiniaceae</taxon>
        <taxon>Effrenium</taxon>
    </lineage>
</organism>
<keyword evidence="2" id="KW-1185">Reference proteome</keyword>
<dbReference type="AlphaFoldDB" id="A0AA36NHL2"/>
<protein>
    <submittedName>
        <fullName evidence="1">Uncharacterized protein</fullName>
    </submittedName>
</protein>
<sequence length="119" mass="13156">MSETPVKDFNTEQGPAHWMLPDFRTLPSHELVHCSLWAFQILPRPWVPKIQKKQSSHCLSAEAPVPVHMLARVFFFHIGSEVSAGSSGKSDELSASGGIDFSIPAGSFPWTGHWDIGPF</sequence>
<name>A0AA36NHL2_9DINO</name>
<accession>A0AA36NHL2</accession>
<dbReference type="Proteomes" id="UP001178507">
    <property type="component" value="Unassembled WGS sequence"/>
</dbReference>
<gene>
    <name evidence="1" type="ORF">EVOR1521_LOCUS28842</name>
</gene>
<dbReference type="EMBL" id="CAUJNA010003655">
    <property type="protein sequence ID" value="CAJ1407044.1"/>
    <property type="molecule type" value="Genomic_DNA"/>
</dbReference>
<evidence type="ECO:0000313" key="2">
    <source>
        <dbReference type="Proteomes" id="UP001178507"/>
    </source>
</evidence>
<proteinExistence type="predicted"/>